<dbReference type="RefSeq" id="WP_277578765.1">
    <property type="nucleotide sequence ID" value="NZ_JANRMI010000003.1"/>
</dbReference>
<name>A0ABT6DKB0_9BACT</name>
<feature type="signal peptide" evidence="1">
    <location>
        <begin position="1"/>
        <end position="20"/>
    </location>
</feature>
<evidence type="ECO:0000256" key="1">
    <source>
        <dbReference type="SAM" id="SignalP"/>
    </source>
</evidence>
<evidence type="ECO:0000313" key="3">
    <source>
        <dbReference type="Proteomes" id="UP001152321"/>
    </source>
</evidence>
<organism evidence="2 3">
    <name type="scientific">Bdellovibrio svalbardensis</name>
    <dbReference type="NCBI Taxonomy" id="2972972"/>
    <lineage>
        <taxon>Bacteria</taxon>
        <taxon>Pseudomonadati</taxon>
        <taxon>Bdellovibrionota</taxon>
        <taxon>Bdellovibrionia</taxon>
        <taxon>Bdellovibrionales</taxon>
        <taxon>Pseudobdellovibrionaceae</taxon>
        <taxon>Bdellovibrio</taxon>
    </lineage>
</organism>
<comment type="caution">
    <text evidence="2">The sequence shown here is derived from an EMBL/GenBank/DDBJ whole genome shotgun (WGS) entry which is preliminary data.</text>
</comment>
<accession>A0ABT6DKB0</accession>
<gene>
    <name evidence="2" type="ORF">NWE73_12990</name>
</gene>
<proteinExistence type="predicted"/>
<sequence length="129" mass="14587">MSKSISLIIMGLLFSSQSWAFDRILCDGSLQNWSVHNDLSNKKASVLNGIDHSVLLEKKKSEILVVRDRGGRQIASVLPWNGVTFLPGKTASKAKYKFDFKSDDYSWFTVDISEPHSKIKRSLSCRMTF</sequence>
<keyword evidence="3" id="KW-1185">Reference proteome</keyword>
<feature type="chain" id="PRO_5046587085" evidence="1">
    <location>
        <begin position="21"/>
        <end position="129"/>
    </location>
</feature>
<dbReference type="Proteomes" id="UP001152321">
    <property type="component" value="Unassembled WGS sequence"/>
</dbReference>
<protein>
    <submittedName>
        <fullName evidence="2">Uncharacterized protein</fullName>
    </submittedName>
</protein>
<keyword evidence="1" id="KW-0732">Signal</keyword>
<reference evidence="2" key="1">
    <citation type="submission" date="2022-08" db="EMBL/GenBank/DDBJ databases">
        <title>Novel Bdellovibrio Species Isolated from Svalbard: Designation Bdellovibrio svalbardensis.</title>
        <authorList>
            <person name="Mitchell R.J."/>
            <person name="Choi S.Y."/>
        </authorList>
    </citation>
    <scope>NUCLEOTIDE SEQUENCE</scope>
    <source>
        <strain evidence="2">PAP01</strain>
    </source>
</reference>
<evidence type="ECO:0000313" key="2">
    <source>
        <dbReference type="EMBL" id="MDG0817290.1"/>
    </source>
</evidence>
<dbReference type="EMBL" id="JANRMI010000003">
    <property type="protein sequence ID" value="MDG0817290.1"/>
    <property type="molecule type" value="Genomic_DNA"/>
</dbReference>